<dbReference type="GO" id="GO:0039693">
    <property type="term" value="P:viral DNA genome replication"/>
    <property type="evidence" value="ECO:0007669"/>
    <property type="project" value="UniProtKB-KW"/>
</dbReference>
<reference evidence="4 5" key="2">
    <citation type="journal article" date="2011" name="Virol. J.">
        <title>Complete genome sequence of a marine roseophage provides evidence into the evolution of gene transfer agents in alphaproteobacteria.</title>
        <authorList>
            <person name="Huang S."/>
            <person name="Zhang Y."/>
            <person name="Chen F."/>
            <person name="Jiao N."/>
        </authorList>
    </citation>
    <scope>NUCLEOTIDE SEQUENCE [LARGE SCALE GENOMIC DNA]</scope>
</reference>
<dbReference type="GO" id="GO:0006302">
    <property type="term" value="P:double-strand break repair"/>
    <property type="evidence" value="ECO:0007669"/>
    <property type="project" value="TreeGrafter"/>
</dbReference>
<dbReference type="PANTHER" id="PTHR10133:SF27">
    <property type="entry name" value="DNA POLYMERASE NU"/>
    <property type="match status" value="1"/>
</dbReference>
<organism evidence="4 5">
    <name type="scientific">Roseobacter phage RDJL Phi 1</name>
    <dbReference type="NCBI Taxonomy" id="562742"/>
    <lineage>
        <taxon>Viruses</taxon>
        <taxon>Duplodnaviria</taxon>
        <taxon>Heunggongvirae</taxon>
        <taxon>Uroviricota</taxon>
        <taxon>Caudoviricetes</taxon>
        <taxon>Xiamenvirus</taxon>
        <taxon>Xiamenvirus RDJL1</taxon>
    </lineage>
</organism>
<dbReference type="EMBL" id="HM151342">
    <property type="protein sequence ID" value="ADK73429.1"/>
    <property type="molecule type" value="Genomic_DNA"/>
</dbReference>
<dbReference type="Gene3D" id="3.30.70.370">
    <property type="match status" value="1"/>
</dbReference>
<dbReference type="GO" id="GO:0006261">
    <property type="term" value="P:DNA-templated DNA replication"/>
    <property type="evidence" value="ECO:0007669"/>
    <property type="project" value="InterPro"/>
</dbReference>
<accession>F4YXN9</accession>
<dbReference type="RefSeq" id="YP_004421796.1">
    <property type="nucleotide sequence ID" value="NC_015466.1"/>
</dbReference>
<evidence type="ECO:0000313" key="5">
    <source>
        <dbReference type="Proteomes" id="UP000008742"/>
    </source>
</evidence>
<evidence type="ECO:0000259" key="3">
    <source>
        <dbReference type="SMART" id="SM00482"/>
    </source>
</evidence>
<dbReference type="OrthoDB" id="5706at10239"/>
<dbReference type="InterPro" id="IPR001098">
    <property type="entry name" value="DNA-dir_DNA_pol_A_palm_dom"/>
</dbReference>
<dbReference type="GeneID" id="10511765"/>
<keyword evidence="1" id="KW-0235">DNA replication</keyword>
<dbReference type="GO" id="GO:0003887">
    <property type="term" value="F:DNA-directed DNA polymerase activity"/>
    <property type="evidence" value="ECO:0007669"/>
    <property type="project" value="InterPro"/>
</dbReference>
<protein>
    <submittedName>
        <fullName evidence="4">DNA polymerase A domain protein</fullName>
    </submittedName>
</protein>
<sequence length="838" mass="95790">MPFDFAPELNDVGFEWFSKLEDQIAYWKSRIAEEGELQTTIDFETRSPTDIKKRGGFLYSLDPATEAMCLAYHLPGETEVKLWHMAHPEFFIGESPAPTDLFAFILAGGLVEAHNAFFERCIWTNIMIPRYGWPVIKPDQWRCSAAKASAMSLPRSLEEAVAAMDLGIDKDMEGRKLMLKMCKPRKLRKAEMEKWMHDTGHKGRTPAYKSAGYPIVYHETEEDLHRLWDYCKQDVFAEHALSLSLPELSEQELETWKMDQWLNWRGARFDLTMAKQALSMASEWRKRLNSILEALTGITSATKRAAVKEWLVEEEDLDLPDTAADTLKHYLENEELSARARRVLEIVRDVNKTSTRKYNAMIDKAWEGDERARDLMMYHGAGTGRWAGKGIQVHNFPARDLVVKDFDEAAELILDGDLDWCHALYGDVMAFLSHALRGAILAEEGRELMVADYAAIEARCVLWEADDQQGLGVFRRGDDIYCDMATGIYGFEVQKKIAKDWTHPDYTLHSGCRQFGKQAILGLGYGMGYMTFLLTCRKYGITFSRAEVLRIMGPEKLDKTEEWVRKQLCLDTPPSKMTPEEAKRYSARKRQAARSRRRLIEAREDPAKIVHELALMKHTVDIYRARYPQVKAMWSDQEACAIQAVKSLPTPEELTQLHDNGIELPREVFTASDPVECGKVKWYMSEARTVVDALAGTIHVKQGKWLHCELPSGRRMSYCDPQIKLTKTSWGETKPALRYMSVDGVTRKWVRTATYGGKIVENITQAVARDIMAEAMLNSVKEGCPYDPIMSVHDELVCEVDEDKGDLEEFETLMSDLPIWAAGCPIVAEAERFKRYRK</sequence>
<evidence type="ECO:0000256" key="1">
    <source>
        <dbReference type="ARBA" id="ARBA00022705"/>
    </source>
</evidence>
<gene>
    <name evidence="4" type="ORF">RDJLphi1_gp28</name>
</gene>
<dbReference type="InterPro" id="IPR043502">
    <property type="entry name" value="DNA/RNA_pol_sf"/>
</dbReference>
<dbReference type="Gene3D" id="1.10.150.20">
    <property type="entry name" value="5' to 3' exonuclease, C-terminal subdomain"/>
    <property type="match status" value="2"/>
</dbReference>
<dbReference type="InterPro" id="IPR002298">
    <property type="entry name" value="DNA_polymerase_A"/>
</dbReference>
<reference evidence="4 5" key="1">
    <citation type="journal article" date="2009" name="Appl. Environ. Microbiol.">
        <title>Roseophage RDJL Phi1, infecting the aerobic anoxygenic phototrophic bacterium Roseobacter denitrificans OCh114.</title>
        <authorList>
            <person name="Zhang Y."/>
            <person name="Jiao N."/>
        </authorList>
    </citation>
    <scope>NUCLEOTIDE SEQUENCE [LARGE SCALE GENOMIC DNA]</scope>
</reference>
<dbReference type="SUPFAM" id="SSF56672">
    <property type="entry name" value="DNA/RNA polymerases"/>
    <property type="match status" value="1"/>
</dbReference>
<dbReference type="PANTHER" id="PTHR10133">
    <property type="entry name" value="DNA POLYMERASE I"/>
    <property type="match status" value="1"/>
</dbReference>
<keyword evidence="2" id="KW-1194">Viral DNA replication</keyword>
<feature type="domain" description="DNA-directed DNA polymerase family A palm" evidence="3">
    <location>
        <begin position="433"/>
        <end position="804"/>
    </location>
</feature>
<dbReference type="KEGG" id="vg:10511765"/>
<dbReference type="GO" id="GO:0003677">
    <property type="term" value="F:DNA binding"/>
    <property type="evidence" value="ECO:0007669"/>
    <property type="project" value="InterPro"/>
</dbReference>
<dbReference type="Proteomes" id="UP000008742">
    <property type="component" value="Segment"/>
</dbReference>
<keyword evidence="5" id="KW-1185">Reference proteome</keyword>
<evidence type="ECO:0000313" key="4">
    <source>
        <dbReference type="EMBL" id="ADK73429.1"/>
    </source>
</evidence>
<evidence type="ECO:0000256" key="2">
    <source>
        <dbReference type="ARBA" id="ARBA00023109"/>
    </source>
</evidence>
<dbReference type="SMART" id="SM00482">
    <property type="entry name" value="POLAc"/>
    <property type="match status" value="1"/>
</dbReference>
<proteinExistence type="predicted"/>
<name>F4YXN9_9CAUD</name>